<feature type="domain" description="DDE-1" evidence="1">
    <location>
        <begin position="4"/>
        <end position="144"/>
    </location>
</feature>
<dbReference type="InterPro" id="IPR004875">
    <property type="entry name" value="DDE_SF_endonuclease_dom"/>
</dbReference>
<dbReference type="GO" id="GO:0003676">
    <property type="term" value="F:nucleic acid binding"/>
    <property type="evidence" value="ECO:0007669"/>
    <property type="project" value="InterPro"/>
</dbReference>
<dbReference type="STRING" id="4795.A0A225VFB9"/>
<feature type="non-terminal residue" evidence="2">
    <location>
        <position position="1"/>
    </location>
</feature>
<dbReference type="EMBL" id="NBNE01005014">
    <property type="protein sequence ID" value="OWZ04346.1"/>
    <property type="molecule type" value="Genomic_DNA"/>
</dbReference>
<reference evidence="3" key="1">
    <citation type="submission" date="2017-03" db="EMBL/GenBank/DDBJ databases">
        <title>Phytopthora megakarya and P. palmivora, two closely related causual agents of cacao black pod achieved similar genome size and gene model numbers by different mechanisms.</title>
        <authorList>
            <person name="Ali S."/>
            <person name="Shao J."/>
            <person name="Larry D.J."/>
            <person name="Kronmiller B."/>
            <person name="Shen D."/>
            <person name="Strem M.D."/>
            <person name="Melnick R.L."/>
            <person name="Guiltinan M.J."/>
            <person name="Tyler B.M."/>
            <person name="Meinhardt L.W."/>
            <person name="Bailey B.A."/>
        </authorList>
    </citation>
    <scope>NUCLEOTIDE SEQUENCE [LARGE SCALE GENOMIC DNA]</scope>
    <source>
        <strain evidence="3">zdho120</strain>
    </source>
</reference>
<proteinExistence type="predicted"/>
<sequence>QSEHGVQIYGNSAGWWNAQLSIAFLDYHFASRTDDEPVLLIWDEFSAHWTDEVQEHAVLLNVHLVKVPARLTSVCQPADISWLRPLKQRLRKHWVIFLSQQLKYHAASSSTAHFQLRPPSRGEAIAWATSAWKQLSISVITSGFSGETKTYRPDDHENDIIEQLESLHVVEDTVSDSDDFVEHLIAGTSDEQ</sequence>
<gene>
    <name evidence="2" type="ORF">PHMEG_00023765</name>
</gene>
<protein>
    <submittedName>
        <fullName evidence="2">DNA binding protein</fullName>
    </submittedName>
</protein>
<comment type="caution">
    <text evidence="2">The sequence shown here is derived from an EMBL/GenBank/DDBJ whole genome shotgun (WGS) entry which is preliminary data.</text>
</comment>
<accession>A0A225VFB9</accession>
<dbReference type="AlphaFoldDB" id="A0A225VFB9"/>
<organism evidence="2 3">
    <name type="scientific">Phytophthora megakarya</name>
    <dbReference type="NCBI Taxonomy" id="4795"/>
    <lineage>
        <taxon>Eukaryota</taxon>
        <taxon>Sar</taxon>
        <taxon>Stramenopiles</taxon>
        <taxon>Oomycota</taxon>
        <taxon>Peronosporomycetes</taxon>
        <taxon>Peronosporales</taxon>
        <taxon>Peronosporaceae</taxon>
        <taxon>Phytophthora</taxon>
    </lineage>
</organism>
<evidence type="ECO:0000313" key="2">
    <source>
        <dbReference type="EMBL" id="OWZ04346.1"/>
    </source>
</evidence>
<keyword evidence="3" id="KW-1185">Reference proteome</keyword>
<dbReference type="Pfam" id="PF03184">
    <property type="entry name" value="DDE_1"/>
    <property type="match status" value="1"/>
</dbReference>
<evidence type="ECO:0000259" key="1">
    <source>
        <dbReference type="Pfam" id="PF03184"/>
    </source>
</evidence>
<dbReference type="Proteomes" id="UP000198211">
    <property type="component" value="Unassembled WGS sequence"/>
</dbReference>
<name>A0A225VFB9_9STRA</name>
<evidence type="ECO:0000313" key="3">
    <source>
        <dbReference type="Proteomes" id="UP000198211"/>
    </source>
</evidence>
<dbReference type="OrthoDB" id="2444517at2759"/>